<dbReference type="CDD" id="cd03026">
    <property type="entry name" value="AhpF_NTD_C"/>
    <property type="match status" value="1"/>
</dbReference>
<dbReference type="PANTHER" id="PTHR48105">
    <property type="entry name" value="THIOREDOXIN REDUCTASE 1-RELATED-RELATED"/>
    <property type="match status" value="1"/>
</dbReference>
<evidence type="ECO:0000256" key="4">
    <source>
        <dbReference type="ARBA" id="ARBA00022630"/>
    </source>
</evidence>
<feature type="disulfide bond" description="Redox-active" evidence="12">
    <location>
        <begin position="345"/>
        <end position="348"/>
    </location>
</feature>
<dbReference type="FunFam" id="3.50.50.60:FF:000007">
    <property type="entry name" value="Alkyl hydroperoxide reductase, F subunit"/>
    <property type="match status" value="1"/>
</dbReference>
<dbReference type="CDD" id="cd02974">
    <property type="entry name" value="AhpF_NTD_N"/>
    <property type="match status" value="1"/>
</dbReference>
<dbReference type="InterPro" id="IPR023753">
    <property type="entry name" value="FAD/NAD-binding_dom"/>
</dbReference>
<dbReference type="InterPro" id="IPR044142">
    <property type="entry name" value="AhpF_NTD_N"/>
</dbReference>
<evidence type="ECO:0000259" key="13">
    <source>
        <dbReference type="Pfam" id="PF07992"/>
    </source>
</evidence>
<comment type="function">
    <text evidence="10">Serves to protect the cell against DNA damage by alkyl hydroperoxides. It can use either NADH or NADPH as electron donor for direct reduction of redox dyes or of alkyl hydroperoxides when combined with the AhpC protein.</text>
</comment>
<dbReference type="AlphaFoldDB" id="A0A316G231"/>
<dbReference type="OrthoDB" id="9806179at2"/>
<comment type="caution">
    <text evidence="15">The sequence shown here is derived from an EMBL/GenBank/DDBJ whole genome shotgun (WGS) entry which is preliminary data.</text>
</comment>
<dbReference type="PROSITE" id="PS51354">
    <property type="entry name" value="GLUTAREDOXIN_2"/>
    <property type="match status" value="1"/>
</dbReference>
<keyword evidence="5 11" id="KW-0274">FAD</keyword>
<accession>A0A316G231</accession>
<evidence type="ECO:0000256" key="10">
    <source>
        <dbReference type="ARBA" id="ARBA00024806"/>
    </source>
</evidence>
<dbReference type="InterPro" id="IPR036249">
    <property type="entry name" value="Thioredoxin-like_sf"/>
</dbReference>
<feature type="domain" description="FAD/NAD(P)-binding" evidence="13">
    <location>
        <begin position="217"/>
        <end position="504"/>
    </location>
</feature>
<dbReference type="PROSITE" id="PS00573">
    <property type="entry name" value="PYRIDINE_REDOX_2"/>
    <property type="match status" value="1"/>
</dbReference>
<dbReference type="Gene3D" id="3.50.50.60">
    <property type="entry name" value="FAD/NAD(P)-binding domain"/>
    <property type="match status" value="2"/>
</dbReference>
<dbReference type="PRINTS" id="PR00469">
    <property type="entry name" value="PNDRDTASEII"/>
</dbReference>
<evidence type="ECO:0000256" key="2">
    <source>
        <dbReference type="ARBA" id="ARBA00011738"/>
    </source>
</evidence>
<evidence type="ECO:0000256" key="11">
    <source>
        <dbReference type="PIRSR" id="PIRSR000238-1"/>
    </source>
</evidence>
<dbReference type="EMBL" id="QGGU01000002">
    <property type="protein sequence ID" value="PWK53860.1"/>
    <property type="molecule type" value="Genomic_DNA"/>
</dbReference>
<evidence type="ECO:0000256" key="5">
    <source>
        <dbReference type="ARBA" id="ARBA00022827"/>
    </source>
</evidence>
<evidence type="ECO:0000256" key="1">
    <source>
        <dbReference type="ARBA" id="ARBA00009333"/>
    </source>
</evidence>
<reference evidence="15 16" key="1">
    <citation type="submission" date="2018-05" db="EMBL/GenBank/DDBJ databases">
        <title>Genomic Encyclopedia of Type Strains, Phase IV (KMG-IV): sequencing the most valuable type-strain genomes for metagenomic binning, comparative biology and taxonomic classification.</title>
        <authorList>
            <person name="Goeker M."/>
        </authorList>
    </citation>
    <scope>NUCLEOTIDE SEQUENCE [LARGE SCALE GENOMIC DNA]</scope>
    <source>
        <strain evidence="15 16">DSM 25350</strain>
    </source>
</reference>
<dbReference type="GO" id="GO:0000302">
    <property type="term" value="P:response to reactive oxygen species"/>
    <property type="evidence" value="ECO:0007669"/>
    <property type="project" value="InterPro"/>
</dbReference>
<dbReference type="InterPro" id="IPR036188">
    <property type="entry name" value="FAD/NAD-bd_sf"/>
</dbReference>
<comment type="subunit">
    <text evidence="2">Homodimer.</text>
</comment>
<dbReference type="NCBIfam" id="TIGR03140">
    <property type="entry name" value="AhpF"/>
    <property type="match status" value="1"/>
</dbReference>
<keyword evidence="11" id="KW-0521">NADP</keyword>
<dbReference type="Gene3D" id="3.40.30.80">
    <property type="match status" value="1"/>
</dbReference>
<dbReference type="InterPro" id="IPR044141">
    <property type="entry name" value="AhpF_NTD_C"/>
</dbReference>
<dbReference type="GO" id="GO:0016668">
    <property type="term" value="F:oxidoreductase activity, acting on a sulfur group of donors, NAD(P) as acceptor"/>
    <property type="evidence" value="ECO:0007669"/>
    <property type="project" value="UniProtKB-ARBA"/>
</dbReference>
<keyword evidence="7 11" id="KW-0520">NAD</keyword>
<dbReference type="InterPro" id="IPR012336">
    <property type="entry name" value="Thioredoxin-like_fold"/>
</dbReference>
<dbReference type="GO" id="GO:0051287">
    <property type="term" value="F:NAD binding"/>
    <property type="evidence" value="ECO:0007669"/>
    <property type="project" value="InterPro"/>
</dbReference>
<evidence type="ECO:0000256" key="7">
    <source>
        <dbReference type="ARBA" id="ARBA00023027"/>
    </source>
</evidence>
<evidence type="ECO:0000256" key="8">
    <source>
        <dbReference type="ARBA" id="ARBA00023157"/>
    </source>
</evidence>
<dbReference type="InterPro" id="IPR050097">
    <property type="entry name" value="Ferredoxin-NADP_redctase_2"/>
</dbReference>
<keyword evidence="8 12" id="KW-1015">Disulfide bond</keyword>
<dbReference type="SUPFAM" id="SSF52833">
    <property type="entry name" value="Thioredoxin-like"/>
    <property type="match status" value="2"/>
</dbReference>
<dbReference type="GO" id="GO:0032991">
    <property type="term" value="C:protein-containing complex"/>
    <property type="evidence" value="ECO:0007669"/>
    <property type="project" value="UniProtKB-ARBA"/>
</dbReference>
<keyword evidence="6" id="KW-0560">Oxidoreductase</keyword>
<dbReference type="Proteomes" id="UP000245790">
    <property type="component" value="Unassembled WGS sequence"/>
</dbReference>
<keyword evidence="9 12" id="KW-0676">Redox-active center</keyword>
<evidence type="ECO:0000256" key="9">
    <source>
        <dbReference type="ARBA" id="ARBA00023284"/>
    </source>
</evidence>
<dbReference type="Pfam" id="PF07992">
    <property type="entry name" value="Pyr_redox_2"/>
    <property type="match status" value="1"/>
</dbReference>
<feature type="binding site" evidence="11">
    <location>
        <begin position="218"/>
        <end position="233"/>
    </location>
    <ligand>
        <name>FAD</name>
        <dbReference type="ChEBI" id="CHEBI:57692"/>
    </ligand>
</feature>
<feature type="domain" description="Thioredoxin-like fold" evidence="14">
    <location>
        <begin position="126"/>
        <end position="199"/>
    </location>
</feature>
<dbReference type="GO" id="GO:0005829">
    <property type="term" value="C:cytosol"/>
    <property type="evidence" value="ECO:0007669"/>
    <property type="project" value="UniProtKB-ARBA"/>
</dbReference>
<comment type="cofactor">
    <cofactor evidence="11">
        <name>FAD</name>
        <dbReference type="ChEBI" id="CHEBI:57692"/>
    </cofactor>
    <text evidence="11">Binds 1 FAD per subunit.</text>
</comment>
<dbReference type="InterPro" id="IPR008255">
    <property type="entry name" value="Pyr_nucl-diS_OxRdtase_2_AS"/>
</dbReference>
<gene>
    <name evidence="15" type="ORF">C8D97_102250</name>
</gene>
<evidence type="ECO:0000313" key="16">
    <source>
        <dbReference type="Proteomes" id="UP000245790"/>
    </source>
</evidence>
<comment type="similarity">
    <text evidence="1">Belongs to the class-II pyridine nucleotide-disulfide oxidoreductase family.</text>
</comment>
<sequence>MLDQTLKTQLKSYLNNLKHDIVLTLTLDQQQASKELKSLAYEIRELSPKVSVVEQENPSDTARTPLMSIASLMDKKAARVSFAGVPLGHEFTSLVLALLHAGGHPMKLDDELIEQIKNLDAPLEFKTYISLSCQNCPDVVQALNMMALLNPNIKHTMIDGALFQSEVEALGIKSVPSVFLNGQSFSQGRITLKDVLNKVDSGALAREAKKLSDKDPFDMLIVGGGPAGASAAVYSARKGLNTGVIADRFGGQVADTVGIENFISVSYTEGPKLVASLEQHVKDYDVDIMSGQTVKSISKKDHFEIETDSGAILKSKSIVVATGARWRKMNVPGEQQYSGKGVAYCPHCDGPLFKGKRVAVIGGGNSGIEAAIDLANIVEHVTVLEFSDVLRADEVLQEKARSMSNIDIIMQAQTTEVSGNGDEVTGLQYTDRSTGDSKAIELAGIFVQIGLVPNSEFLRDTIDLTERGEVIVDARGETSLSGLYAAGDVTTVPFKQIIIAMGEGSKAALGAFDYLMRLPQNDLSQKEGSKSARAA</sequence>
<dbReference type="PRINTS" id="PR00368">
    <property type="entry name" value="FADPNR"/>
</dbReference>
<dbReference type="PIRSF" id="PIRSF000238">
    <property type="entry name" value="AhpF"/>
    <property type="match status" value="1"/>
</dbReference>
<feature type="binding site" evidence="11">
    <location>
        <begin position="478"/>
        <end position="488"/>
    </location>
    <ligand>
        <name>FAD</name>
        <dbReference type="ChEBI" id="CHEBI:57692"/>
    </ligand>
</feature>
<dbReference type="Pfam" id="PF13192">
    <property type="entry name" value="Thioredoxin_3"/>
    <property type="match status" value="1"/>
</dbReference>
<keyword evidence="16" id="KW-1185">Reference proteome</keyword>
<name>A0A316G231_9GAMM</name>
<evidence type="ECO:0000259" key="14">
    <source>
        <dbReference type="Pfam" id="PF13192"/>
    </source>
</evidence>
<dbReference type="SUPFAM" id="SSF51905">
    <property type="entry name" value="FAD/NAD(P)-binding domain"/>
    <property type="match status" value="1"/>
</dbReference>
<evidence type="ECO:0000256" key="12">
    <source>
        <dbReference type="PIRSR" id="PIRSR000238-2"/>
    </source>
</evidence>
<dbReference type="RefSeq" id="WP_109761917.1">
    <property type="nucleotide sequence ID" value="NZ_QGGU01000002.1"/>
</dbReference>
<dbReference type="GO" id="GO:0102039">
    <property type="term" value="F:NADH-dependent peroxiredoxin activity"/>
    <property type="evidence" value="ECO:0007669"/>
    <property type="project" value="InterPro"/>
</dbReference>
<protein>
    <recommendedName>
        <fullName evidence="3">Alkyl hydroperoxide reductase subunit F</fullName>
    </recommendedName>
</protein>
<evidence type="ECO:0000256" key="6">
    <source>
        <dbReference type="ARBA" id="ARBA00023002"/>
    </source>
</evidence>
<organism evidence="15 16">
    <name type="scientific">Pleionea mediterranea</name>
    <dbReference type="NCBI Taxonomy" id="523701"/>
    <lineage>
        <taxon>Bacteria</taxon>
        <taxon>Pseudomonadati</taxon>
        <taxon>Pseudomonadota</taxon>
        <taxon>Gammaproteobacteria</taxon>
        <taxon>Oceanospirillales</taxon>
        <taxon>Pleioneaceae</taxon>
        <taxon>Pleionea</taxon>
    </lineage>
</organism>
<evidence type="ECO:0000256" key="3">
    <source>
        <dbReference type="ARBA" id="ARBA00020059"/>
    </source>
</evidence>
<dbReference type="GO" id="GO:0050660">
    <property type="term" value="F:flavin adenine dinucleotide binding"/>
    <property type="evidence" value="ECO:0007669"/>
    <property type="project" value="InterPro"/>
</dbReference>
<dbReference type="InterPro" id="IPR012081">
    <property type="entry name" value="Alkyl_hydroperoxide_Rdtase_suF"/>
</dbReference>
<keyword evidence="4" id="KW-0285">Flavoprotein</keyword>
<evidence type="ECO:0000313" key="15">
    <source>
        <dbReference type="EMBL" id="PWK53860.1"/>
    </source>
</evidence>
<feature type="binding site" evidence="11">
    <location>
        <begin position="357"/>
        <end position="371"/>
    </location>
    <ligand>
        <name>NAD(+)</name>
        <dbReference type="ChEBI" id="CHEBI:57540"/>
    </ligand>
</feature>
<proteinExistence type="inferred from homology"/>